<dbReference type="GO" id="GO:0006974">
    <property type="term" value="P:DNA damage response"/>
    <property type="evidence" value="ECO:0007669"/>
    <property type="project" value="TreeGrafter"/>
</dbReference>
<dbReference type="PANTHER" id="PTHR12805:SF0">
    <property type="entry name" value="DNA_RNA-BINDING PROTEIN KIN17"/>
    <property type="match status" value="1"/>
</dbReference>
<dbReference type="FunFam" id="2.30.30.30:FF:000021">
    <property type="entry name" value="DNA/RNA-binding protein KIN17, putative"/>
    <property type="match status" value="1"/>
</dbReference>
<evidence type="ECO:0000313" key="8">
    <source>
        <dbReference type="EMBL" id="JAC80837.1"/>
    </source>
</evidence>
<dbReference type="InterPro" id="IPR014722">
    <property type="entry name" value="Rib_uL2_dom2"/>
</dbReference>
<evidence type="ECO:0000256" key="1">
    <source>
        <dbReference type="ARBA" id="ARBA00008517"/>
    </source>
</evidence>
<dbReference type="SUPFAM" id="SSF57667">
    <property type="entry name" value="beta-beta-alpha zinc fingers"/>
    <property type="match status" value="1"/>
</dbReference>
<gene>
    <name evidence="8" type="primary">KIN</name>
    <name evidence="7" type="ORF">TSPGSL018_17561</name>
    <name evidence="8" type="ORF">TSPGSL018_9334</name>
</gene>
<dbReference type="Gene3D" id="2.30.30.140">
    <property type="match status" value="1"/>
</dbReference>
<dbReference type="InterPro" id="IPR041995">
    <property type="entry name" value="KOW_KIN17"/>
</dbReference>
<dbReference type="Pfam" id="PF18131">
    <property type="entry name" value="KN17_SH3"/>
    <property type="match status" value="1"/>
</dbReference>
<dbReference type="SMART" id="SM01253">
    <property type="entry name" value="Kin17_mid"/>
    <property type="match status" value="1"/>
</dbReference>
<dbReference type="AlphaFoldDB" id="A0A061S6N3"/>
<evidence type="ECO:0000256" key="3">
    <source>
        <dbReference type="ARBA" id="ARBA00022771"/>
    </source>
</evidence>
<keyword evidence="2" id="KW-0479">Metal-binding</keyword>
<protein>
    <submittedName>
        <fullName evidence="8">DNA/RNA-binding protein KIN17</fullName>
    </submittedName>
</protein>
<dbReference type="InterPro" id="IPR056767">
    <property type="entry name" value="C2H2-Znf_KIN17"/>
</dbReference>
<dbReference type="InterPro" id="IPR041330">
    <property type="entry name" value="KN17_SH3"/>
</dbReference>
<accession>A0A061S6N3</accession>
<dbReference type="EMBL" id="GBEZ01022030">
    <property type="protein sequence ID" value="JAC64770.1"/>
    <property type="molecule type" value="Transcribed_RNA"/>
</dbReference>
<dbReference type="GO" id="GO:0006260">
    <property type="term" value="P:DNA replication"/>
    <property type="evidence" value="ECO:0007669"/>
    <property type="project" value="TreeGrafter"/>
</dbReference>
<dbReference type="InterPro" id="IPR038254">
    <property type="entry name" value="KIN17_WH-like_sf"/>
</dbReference>
<dbReference type="CDD" id="cd13155">
    <property type="entry name" value="KOW_KIN17"/>
    <property type="match status" value="1"/>
</dbReference>
<feature type="domain" description="DNA/RNA-binding protein Kin17 WH-like" evidence="6">
    <location>
        <begin position="53"/>
        <end position="179"/>
    </location>
</feature>
<proteinExistence type="inferred from homology"/>
<evidence type="ECO:0000256" key="2">
    <source>
        <dbReference type="ARBA" id="ARBA00022723"/>
    </source>
</evidence>
<feature type="region of interest" description="Disordered" evidence="5">
    <location>
        <begin position="149"/>
        <end position="258"/>
    </location>
</feature>
<dbReference type="Gene3D" id="2.30.30.30">
    <property type="match status" value="1"/>
</dbReference>
<keyword evidence="4" id="KW-0862">Zinc</keyword>
<dbReference type="InterPro" id="IPR019447">
    <property type="entry name" value="DNA/RNA-bd_Kin17_WH-like_dom"/>
</dbReference>
<dbReference type="InterPro" id="IPR037321">
    <property type="entry name" value="KIN17-like"/>
</dbReference>
<dbReference type="InterPro" id="IPR036236">
    <property type="entry name" value="Znf_C2H2_sf"/>
</dbReference>
<dbReference type="Gene3D" id="1.10.10.2030">
    <property type="entry name" value="DNA/RNA-binding protein Kin17, conserved domain"/>
    <property type="match status" value="1"/>
</dbReference>
<comment type="similarity">
    <text evidence="1">Belongs to the KIN17 family.</text>
</comment>
<feature type="compositionally biased region" description="Basic and acidic residues" evidence="5">
    <location>
        <begin position="241"/>
        <end position="258"/>
    </location>
</feature>
<dbReference type="Pfam" id="PF25092">
    <property type="entry name" value="SH3_KIN17_C"/>
    <property type="match status" value="1"/>
</dbReference>
<dbReference type="PANTHER" id="PTHR12805">
    <property type="entry name" value="KIN17 KIN, ANTIGENIC DETERMINANT OF RECA PROTEIN HOMOLOG"/>
    <property type="match status" value="1"/>
</dbReference>
<dbReference type="Pfam" id="PF10357">
    <property type="entry name" value="WH_KIN17"/>
    <property type="match status" value="1"/>
</dbReference>
<reference evidence="8" key="1">
    <citation type="submission" date="2014-05" db="EMBL/GenBank/DDBJ databases">
        <title>The transcriptome of the halophilic microalga Tetraselmis sp. GSL018 isolated from the Great Salt Lake, Utah.</title>
        <authorList>
            <person name="Jinkerson R.E."/>
            <person name="D'Adamo S."/>
            <person name="Posewitz M.C."/>
        </authorList>
    </citation>
    <scope>NUCLEOTIDE SEQUENCE</scope>
    <source>
        <strain evidence="8">GSL018</strain>
    </source>
</reference>
<dbReference type="GO" id="GO:0008270">
    <property type="term" value="F:zinc ion binding"/>
    <property type="evidence" value="ECO:0007669"/>
    <property type="project" value="UniProtKB-KW"/>
</dbReference>
<evidence type="ECO:0000313" key="7">
    <source>
        <dbReference type="EMBL" id="JAC64770.1"/>
    </source>
</evidence>
<dbReference type="Pfam" id="PF25095">
    <property type="entry name" value="C2H2-zf_KIN17"/>
    <property type="match status" value="1"/>
</dbReference>
<dbReference type="EMBL" id="GBEZ01004377">
    <property type="protein sequence ID" value="JAC80837.1"/>
    <property type="molecule type" value="Transcribed_RNA"/>
</dbReference>
<dbReference type="GO" id="GO:0005634">
    <property type="term" value="C:nucleus"/>
    <property type="evidence" value="ECO:0007669"/>
    <property type="project" value="TreeGrafter"/>
</dbReference>
<feature type="compositionally biased region" description="Basic and acidic residues" evidence="5">
    <location>
        <begin position="177"/>
        <end position="189"/>
    </location>
</feature>
<feature type="compositionally biased region" description="Basic and acidic residues" evidence="5">
    <location>
        <begin position="153"/>
        <end position="170"/>
    </location>
</feature>
<dbReference type="FunFam" id="1.10.10.2030:FF:000001">
    <property type="entry name" value="DNA/RNA-binding protein KIN17, putative"/>
    <property type="match status" value="1"/>
</dbReference>
<dbReference type="GO" id="GO:0003690">
    <property type="term" value="F:double-stranded DNA binding"/>
    <property type="evidence" value="ECO:0007669"/>
    <property type="project" value="TreeGrafter"/>
</dbReference>
<evidence type="ECO:0000259" key="6">
    <source>
        <dbReference type="SMART" id="SM01253"/>
    </source>
</evidence>
<name>A0A061S6N3_9CHLO</name>
<evidence type="ECO:0000256" key="5">
    <source>
        <dbReference type="SAM" id="MobiDB-lite"/>
    </source>
</evidence>
<organism evidence="8">
    <name type="scientific">Tetraselmis sp. GSL018</name>
    <dbReference type="NCBI Taxonomy" id="582737"/>
    <lineage>
        <taxon>Eukaryota</taxon>
        <taxon>Viridiplantae</taxon>
        <taxon>Chlorophyta</taxon>
        <taxon>core chlorophytes</taxon>
        <taxon>Chlorodendrophyceae</taxon>
        <taxon>Chlorodendrales</taxon>
        <taxon>Chlorodendraceae</taxon>
        <taxon>Tetraselmis</taxon>
    </lineage>
</organism>
<evidence type="ECO:0000256" key="4">
    <source>
        <dbReference type="ARBA" id="ARBA00022833"/>
    </source>
</evidence>
<keyword evidence="3" id="KW-0863">Zinc-finger</keyword>
<sequence>MSKTGGFLTPKAIANRIKAKGLQKLKWYCQLCQKQCRDENGFKCHCNSESHKRQMMVFGQNPHKVVETYSQEFERNFLEHLRMSHPHSRVQATVVWNEFIANRHHIHMNSTKWTTLTEFVKYLGREGKCKVEETEKGWFITLVSKDPAQELEEERRSKRERHEREEETRAAKALQEQIERAQKHAKTDPEEPASTELERDDGAGPLTLEVDFSKRKPAPSRQVQASSLPTFAGDDVAGGSKDQKHEKKGLPPRPQKERRNALEELMKKDQAQKASKRSEFWLAKGIIVKVMARELKDEGYYKKKGSVERVVDSRVAEISMLDSGDVLRVDQEQLETVIPQPGGQVLIVNGAYRGSRAKLLDVDLSKFKGHLRVTSGNMKGESLWLDYEDFSKAATE</sequence>